<dbReference type="Pfam" id="PF13517">
    <property type="entry name" value="FG-GAP_3"/>
    <property type="match status" value="2"/>
</dbReference>
<name>A0A3N1P100_9GAMM</name>
<dbReference type="Proteomes" id="UP000273643">
    <property type="component" value="Unassembled WGS sequence"/>
</dbReference>
<dbReference type="AlphaFoldDB" id="A0A3N1P100"/>
<evidence type="ECO:0000256" key="2">
    <source>
        <dbReference type="SAM" id="SignalP"/>
    </source>
</evidence>
<dbReference type="EMBL" id="RJUK01000001">
    <property type="protein sequence ID" value="ROQ21251.1"/>
    <property type="molecule type" value="Genomic_DNA"/>
</dbReference>
<protein>
    <submittedName>
        <fullName evidence="3">VCBS repeat protein</fullName>
    </submittedName>
</protein>
<keyword evidence="1 2" id="KW-0732">Signal</keyword>
<dbReference type="InterPro" id="IPR028994">
    <property type="entry name" value="Integrin_alpha_N"/>
</dbReference>
<comment type="caution">
    <text evidence="3">The sequence shown here is derived from an EMBL/GenBank/DDBJ whole genome shotgun (WGS) entry which is preliminary data.</text>
</comment>
<dbReference type="Gene3D" id="2.130.10.130">
    <property type="entry name" value="Integrin alpha, N-terminal"/>
    <property type="match status" value="2"/>
</dbReference>
<feature type="chain" id="PRO_5018301790" evidence="2">
    <location>
        <begin position="41"/>
        <end position="546"/>
    </location>
</feature>
<dbReference type="InterPro" id="IPR013517">
    <property type="entry name" value="FG-GAP"/>
</dbReference>
<keyword evidence="4" id="KW-1185">Reference proteome</keyword>
<dbReference type="PANTHER" id="PTHR45460">
    <property type="entry name" value="SIMILAR TO CYSTEINE PROTEINASE"/>
    <property type="match status" value="1"/>
</dbReference>
<sequence>MHRTLLRTPRVFTGEWSATFRRLRVGLLVLGAAMSTPVLAQAQAQSQADPSQPAERLSREQVVALTQRYCGGCHQVPSPSLLPRHSWPRVIDSMVELAKNRTGQDVIPAEAVPHIKALYYGSSPEQLASLPYIDDPHPAMSWTSERVGDGVGIPQILNIQQVEMDNDARFNFLVSDGERGELRLLQTDGGEKPQWRESTIAEIELPITARVVDFNGDGRQDILVADLGEFAPSGVLAGKIFLLQQTPGGGYEKQLLIHQLGRVTDVQALDLDDDGDLDIAVSVFGGAGIGEVFWLENQGGGDYQKRPLLGLSGALNITPADLNGDGKMDLVTLLAQEYETMVAFVNQGEGEFERVDLVSAGHPLFGATSMTVEDLNRDGKPDIIFTNGDAFDTQTDPKPYHGVQWLENKGNMQFAAHDIGRFYGAANAAVADMDGDGDPDIVVSSWTNYWDDEKRQSLIWYENTGDLTFQPRPISDDYRGVVPLELVDITGNGRLDIITGAFRMDILKDFLRVEDGIPSMDTDKMKADQRAPSDRLLLIRNRAIEN</sequence>
<accession>A0A3N1P100</accession>
<proteinExistence type="predicted"/>
<dbReference type="PANTHER" id="PTHR45460:SF2">
    <property type="entry name" value="ALPHA 1,3 GLUCANASE, GH71 FAMILY (EUROFUNG)"/>
    <property type="match status" value="1"/>
</dbReference>
<evidence type="ECO:0000313" key="4">
    <source>
        <dbReference type="Proteomes" id="UP000273643"/>
    </source>
</evidence>
<gene>
    <name evidence="3" type="ORF">EDC38_1874</name>
</gene>
<evidence type="ECO:0000256" key="1">
    <source>
        <dbReference type="ARBA" id="ARBA00022729"/>
    </source>
</evidence>
<dbReference type="RefSeq" id="WP_123638270.1">
    <property type="nucleotide sequence ID" value="NZ_RJUK01000001.1"/>
</dbReference>
<dbReference type="OrthoDB" id="6064584at2"/>
<evidence type="ECO:0000313" key="3">
    <source>
        <dbReference type="EMBL" id="ROQ21251.1"/>
    </source>
</evidence>
<dbReference type="SUPFAM" id="SSF69318">
    <property type="entry name" value="Integrin alpha N-terminal domain"/>
    <property type="match status" value="1"/>
</dbReference>
<reference evidence="3 4" key="1">
    <citation type="submission" date="2018-11" db="EMBL/GenBank/DDBJ databases">
        <title>Genomic Encyclopedia of Type Strains, Phase IV (KMG-IV): sequencing the most valuable type-strain genomes for metagenomic binning, comparative biology and taxonomic classification.</title>
        <authorList>
            <person name="Goeker M."/>
        </authorList>
    </citation>
    <scope>NUCLEOTIDE SEQUENCE [LARGE SCALE GENOMIC DNA]</scope>
    <source>
        <strain evidence="3 4">DSM 16974</strain>
    </source>
</reference>
<feature type="signal peptide" evidence="2">
    <location>
        <begin position="1"/>
        <end position="40"/>
    </location>
</feature>
<organism evidence="3 4">
    <name type="scientific">Marinimicrobium koreense</name>
    <dbReference type="NCBI Taxonomy" id="306545"/>
    <lineage>
        <taxon>Bacteria</taxon>
        <taxon>Pseudomonadati</taxon>
        <taxon>Pseudomonadota</taxon>
        <taxon>Gammaproteobacteria</taxon>
        <taxon>Cellvibrionales</taxon>
        <taxon>Cellvibrionaceae</taxon>
        <taxon>Marinimicrobium</taxon>
    </lineage>
</organism>